<dbReference type="PIRSF" id="PIRSF035918">
    <property type="entry name" value="UCP035918_rubreryth_DUF125"/>
    <property type="match status" value="1"/>
</dbReference>
<feature type="transmembrane region" description="Helical" evidence="1">
    <location>
        <begin position="269"/>
        <end position="290"/>
    </location>
</feature>
<evidence type="ECO:0000313" key="4">
    <source>
        <dbReference type="Proteomes" id="UP001626536"/>
    </source>
</evidence>
<feature type="domain" description="Rubrerythrin diiron-binding" evidence="2">
    <location>
        <begin position="11"/>
        <end position="147"/>
    </location>
</feature>
<dbReference type="InterPro" id="IPR003251">
    <property type="entry name" value="Rr_diiron-bd_dom"/>
</dbReference>
<feature type="transmembrane region" description="Helical" evidence="1">
    <location>
        <begin position="176"/>
        <end position="196"/>
    </location>
</feature>
<dbReference type="Gene3D" id="1.20.1260.10">
    <property type="match status" value="1"/>
</dbReference>
<gene>
    <name evidence="3" type="ORF">RZS28_04790</name>
</gene>
<keyword evidence="1" id="KW-0812">Transmembrane</keyword>
<dbReference type="InterPro" id="IPR012347">
    <property type="entry name" value="Ferritin-like"/>
</dbReference>
<reference evidence="3 4" key="1">
    <citation type="submission" date="2023-10" db="EMBL/GenBank/DDBJ databases">
        <title>Novel methanotroph of the genus Methylocapsa from a subarctic wetland.</title>
        <authorList>
            <person name="Belova S.E."/>
            <person name="Oshkin I.Y."/>
            <person name="Miroshnikov K."/>
            <person name="Dedysh S.N."/>
        </authorList>
    </citation>
    <scope>NUCLEOTIDE SEQUENCE [LARGE SCALE GENOMIC DNA]</scope>
    <source>
        <strain evidence="3 4">RX1</strain>
    </source>
</reference>
<dbReference type="InterPro" id="IPR009078">
    <property type="entry name" value="Ferritin-like_SF"/>
</dbReference>
<proteinExistence type="predicted"/>
<keyword evidence="1" id="KW-0472">Membrane</keyword>
<dbReference type="SUPFAM" id="SSF47240">
    <property type="entry name" value="Ferritin-like"/>
    <property type="match status" value="1"/>
</dbReference>
<organism evidence="3 4">
    <name type="scientific">Methylocapsa polymorpha</name>
    <dbReference type="NCBI Taxonomy" id="3080828"/>
    <lineage>
        <taxon>Bacteria</taxon>
        <taxon>Pseudomonadati</taxon>
        <taxon>Pseudomonadota</taxon>
        <taxon>Alphaproteobacteria</taxon>
        <taxon>Hyphomicrobiales</taxon>
        <taxon>Beijerinckiaceae</taxon>
        <taxon>Methylocapsa</taxon>
    </lineage>
</organism>
<dbReference type="PANTHER" id="PTHR33531">
    <property type="entry name" value="RUBRERYTHRIN SUBFAMILY"/>
    <property type="match status" value="1"/>
</dbReference>
<keyword evidence="4" id="KW-1185">Reference proteome</keyword>
<keyword evidence="1" id="KW-1133">Transmembrane helix</keyword>
<sequence>MKSFAELSEREILALAIASEEDDNRVYMAFAEDLHDRYPSTAKVFEEMALVEASHRQMLADLYERRFGQNIVPIRRGDVNFFIKRPPVWLTKNLSLDTIRREAELREAEAFGFYQKAAEHAQDPGVRKLLSELAQTEQTHEEIAANLESTLLTTSARAKEAKTSERLFLLQYVQPGLVGLMDGSVSTLAPVFAAAFATHSNWQTFLVGLAASLGAGISMGFAEALSDDGSITGRGSPLLRGGVTGLMTALGGIGHTLPYLVPGSIPNAFWIATGIAGVVVFFELWIIAFIRTRYMQTPFLKAALQIVLGGAIVLATGILIGAA</sequence>
<feature type="transmembrane region" description="Helical" evidence="1">
    <location>
        <begin position="237"/>
        <end position="257"/>
    </location>
</feature>
<dbReference type="CDD" id="cd01045">
    <property type="entry name" value="Ferritin_like_AB"/>
    <property type="match status" value="1"/>
</dbReference>
<evidence type="ECO:0000313" key="3">
    <source>
        <dbReference type="EMBL" id="WOJ90613.1"/>
    </source>
</evidence>
<dbReference type="Pfam" id="PF02915">
    <property type="entry name" value="Rubrerythrin"/>
    <property type="match status" value="1"/>
</dbReference>
<evidence type="ECO:0000259" key="2">
    <source>
        <dbReference type="Pfam" id="PF02915"/>
    </source>
</evidence>
<dbReference type="NCBIfam" id="NF045676">
    <property type="entry name" value="FeExpMbfA"/>
    <property type="match status" value="1"/>
</dbReference>
<feature type="transmembrane region" description="Helical" evidence="1">
    <location>
        <begin position="202"/>
        <end position="225"/>
    </location>
</feature>
<feature type="transmembrane region" description="Helical" evidence="1">
    <location>
        <begin position="302"/>
        <end position="322"/>
    </location>
</feature>
<protein>
    <submittedName>
        <fullName evidence="3">Ferritin family protein</fullName>
    </submittedName>
</protein>
<evidence type="ECO:0000256" key="1">
    <source>
        <dbReference type="SAM" id="Phobius"/>
    </source>
</evidence>
<dbReference type="InterPro" id="IPR017040">
    <property type="entry name" value="UCP035918_rubreryth/DUF125"/>
</dbReference>
<dbReference type="Proteomes" id="UP001626536">
    <property type="component" value="Chromosome"/>
</dbReference>
<dbReference type="PANTHER" id="PTHR33531:SF10">
    <property type="entry name" value="BLR7895 PROTEIN"/>
    <property type="match status" value="1"/>
</dbReference>
<dbReference type="EMBL" id="CP136862">
    <property type="protein sequence ID" value="WOJ90613.1"/>
    <property type="molecule type" value="Genomic_DNA"/>
</dbReference>
<name>A0ABZ0HTS2_9HYPH</name>
<accession>A0ABZ0HTS2</accession>
<dbReference type="RefSeq" id="WP_407340201.1">
    <property type="nucleotide sequence ID" value="NZ_CP136862.1"/>
</dbReference>